<evidence type="ECO:0000256" key="12">
    <source>
        <dbReference type="SAM" id="Phobius"/>
    </source>
</evidence>
<dbReference type="FunCoup" id="A0A068VI18">
    <property type="interactions" value="1818"/>
</dbReference>
<evidence type="ECO:0000256" key="10">
    <source>
        <dbReference type="SAM" id="Coils"/>
    </source>
</evidence>
<sequence length="779" mass="89987">MKFGKAFKKQKVPEWTEAYVDYNGLKHVLQEIRRLKQSKQPPTPLRSAQKRNSSGLNLQARNSYGMGDIEDQAIAVNTVKQQNSRKLYNTEFLLSPEEGGENEKTFFRKLDEELNKVNTFYKDKVEEVINEASLLNKQMDALIAFRTKVMNPHRGTSSSPKGIPTDVKNSAVSKTSSPSRAAGFTLTCQYTATEQTDLESPVELQHLNNGKVTGSSLREDANVRENETHSLDILDRVKITNPLESPISTIRGFLMDEKEKGLSFNKDELKKVEERLKNIFSEYYKKLQLLKNYSFMNLSAFSKILKKYEKITSRNAARPYMRMVDSSYLGSCDEVSGLLDRVEATFIKHFAKSNRREGMKLLRPKQKTEKHCITFFSGFFSGFTIALLIAVILLLEAKRLIDEKDGNLYINSILPLYSFHAYLVLHTLLYAANIYLWRRYRINYPFIFGFKQGTELGYQEVFLLGNGLAMLALATFLVHLHIQMDSGAQDHQKYAKFMPLGLITVIFIIMFCPFNIVYHSSRVFLRKSIFRCICAPLYKVTLPDFFLADQLTSQIQAMRSIEYYICYYAYGTSKGQNKCTTRDVYAVFYFIIGVIPYWLRFLQCVRRLLEERDYCHGCNAVRYFSTIIAVVIRTAFELRKGLTWKILAIASSAIATIMNTYWDIVVDWGLLHKKSNNFLLRDKLVLSHKSVYFSAMVLDVLLRFAWVQLVFPFDLHSLSGNAILITFSSLEILRRGMWNFFRLENEHLNNVGKYRAFKSVPLPFNYNDENDDETDDKDD</sequence>
<feature type="transmembrane region" description="Helical" evidence="12">
    <location>
        <begin position="461"/>
        <end position="482"/>
    </location>
</feature>
<feature type="domain" description="SPX" evidence="14">
    <location>
        <begin position="1"/>
        <end position="322"/>
    </location>
</feature>
<evidence type="ECO:0000256" key="7">
    <source>
        <dbReference type="ARBA" id="ARBA00022989"/>
    </source>
</evidence>
<keyword evidence="8 12" id="KW-0472">Membrane</keyword>
<comment type="subcellular location">
    <subcellularLocation>
        <location evidence="1">Cell membrane</location>
        <topology evidence="1">Multi-pass membrane protein</topology>
    </subcellularLocation>
</comment>
<dbReference type="InterPro" id="IPR004331">
    <property type="entry name" value="SPX_dom"/>
</dbReference>
<keyword evidence="3" id="KW-0813">Transport</keyword>
<feature type="region of interest" description="Disordered" evidence="11">
    <location>
        <begin position="152"/>
        <end position="178"/>
    </location>
</feature>
<dbReference type="Gramene" id="CDP20242">
    <property type="protein sequence ID" value="CDP20242"/>
    <property type="gene ID" value="GSCOC_T00013787001"/>
</dbReference>
<evidence type="ECO:0000256" key="5">
    <source>
        <dbReference type="ARBA" id="ARBA00022592"/>
    </source>
</evidence>
<feature type="region of interest" description="Disordered" evidence="11">
    <location>
        <begin position="36"/>
        <end position="61"/>
    </location>
</feature>
<evidence type="ECO:0000256" key="11">
    <source>
        <dbReference type="SAM" id="MobiDB-lite"/>
    </source>
</evidence>
<evidence type="ECO:0000313" key="16">
    <source>
        <dbReference type="Proteomes" id="UP000295252"/>
    </source>
</evidence>
<feature type="transmembrane region" description="Helical" evidence="12">
    <location>
        <begin position="372"/>
        <end position="395"/>
    </location>
</feature>
<comment type="similarity">
    <text evidence="2">Belongs to the SYG1 (TC 2.A.94) family.</text>
</comment>
<keyword evidence="4" id="KW-1003">Cell membrane</keyword>
<gene>
    <name evidence="15" type="ORF">GSCOC_T00013787001</name>
</gene>
<feature type="domain" description="EXS" evidence="13">
    <location>
        <begin position="580"/>
        <end position="774"/>
    </location>
</feature>
<evidence type="ECO:0000259" key="14">
    <source>
        <dbReference type="PROSITE" id="PS51382"/>
    </source>
</evidence>
<feature type="compositionally biased region" description="Polar residues" evidence="11">
    <location>
        <begin position="50"/>
        <end position="61"/>
    </location>
</feature>
<evidence type="ECO:0000256" key="4">
    <source>
        <dbReference type="ARBA" id="ARBA00022475"/>
    </source>
</evidence>
<feature type="transmembrane region" description="Helical" evidence="12">
    <location>
        <begin position="584"/>
        <end position="602"/>
    </location>
</feature>
<keyword evidence="5" id="KW-0592">Phosphate transport</keyword>
<comment type="function">
    <text evidence="9">May transport inorganic phosphate (Pi).</text>
</comment>
<keyword evidence="6 12" id="KW-0812">Transmembrane</keyword>
<dbReference type="GO" id="GO:0006817">
    <property type="term" value="P:phosphate ion transport"/>
    <property type="evidence" value="ECO:0007669"/>
    <property type="project" value="UniProtKB-KW"/>
</dbReference>
<evidence type="ECO:0000256" key="2">
    <source>
        <dbReference type="ARBA" id="ARBA00009665"/>
    </source>
</evidence>
<organism evidence="15 16">
    <name type="scientific">Coffea canephora</name>
    <name type="common">Robusta coffee</name>
    <dbReference type="NCBI Taxonomy" id="49390"/>
    <lineage>
        <taxon>Eukaryota</taxon>
        <taxon>Viridiplantae</taxon>
        <taxon>Streptophyta</taxon>
        <taxon>Embryophyta</taxon>
        <taxon>Tracheophyta</taxon>
        <taxon>Spermatophyta</taxon>
        <taxon>Magnoliopsida</taxon>
        <taxon>eudicotyledons</taxon>
        <taxon>Gunneridae</taxon>
        <taxon>Pentapetalae</taxon>
        <taxon>asterids</taxon>
        <taxon>lamiids</taxon>
        <taxon>Gentianales</taxon>
        <taxon>Rubiaceae</taxon>
        <taxon>Ixoroideae</taxon>
        <taxon>Gardenieae complex</taxon>
        <taxon>Bertiereae - Coffeeae clade</taxon>
        <taxon>Coffeeae</taxon>
        <taxon>Coffea</taxon>
    </lineage>
</organism>
<accession>A0A068VI18</accession>
<evidence type="ECO:0000256" key="9">
    <source>
        <dbReference type="ARBA" id="ARBA00043939"/>
    </source>
</evidence>
<reference evidence="16" key="1">
    <citation type="journal article" date="2014" name="Science">
        <title>The coffee genome provides insight into the convergent evolution of caffeine biosynthesis.</title>
        <authorList>
            <person name="Denoeud F."/>
            <person name="Carretero-Paulet L."/>
            <person name="Dereeper A."/>
            <person name="Droc G."/>
            <person name="Guyot R."/>
            <person name="Pietrella M."/>
            <person name="Zheng C."/>
            <person name="Alberti A."/>
            <person name="Anthony F."/>
            <person name="Aprea G."/>
            <person name="Aury J.M."/>
            <person name="Bento P."/>
            <person name="Bernard M."/>
            <person name="Bocs S."/>
            <person name="Campa C."/>
            <person name="Cenci A."/>
            <person name="Combes M.C."/>
            <person name="Crouzillat D."/>
            <person name="Da Silva C."/>
            <person name="Daddiego L."/>
            <person name="De Bellis F."/>
            <person name="Dussert S."/>
            <person name="Garsmeur O."/>
            <person name="Gayraud T."/>
            <person name="Guignon V."/>
            <person name="Jahn K."/>
            <person name="Jamilloux V."/>
            <person name="Joet T."/>
            <person name="Labadie K."/>
            <person name="Lan T."/>
            <person name="Leclercq J."/>
            <person name="Lepelley M."/>
            <person name="Leroy T."/>
            <person name="Li L.T."/>
            <person name="Librado P."/>
            <person name="Lopez L."/>
            <person name="Munoz A."/>
            <person name="Noel B."/>
            <person name="Pallavicini A."/>
            <person name="Perrotta G."/>
            <person name="Poncet V."/>
            <person name="Pot D."/>
            <person name="Priyono X."/>
            <person name="Rigoreau M."/>
            <person name="Rouard M."/>
            <person name="Rozas J."/>
            <person name="Tranchant-Dubreuil C."/>
            <person name="VanBuren R."/>
            <person name="Zhang Q."/>
            <person name="Andrade A.C."/>
            <person name="Argout X."/>
            <person name="Bertrand B."/>
            <person name="de Kochko A."/>
            <person name="Graziosi G."/>
            <person name="Henry R.J."/>
            <person name="Jayarama X."/>
            <person name="Ming R."/>
            <person name="Nagai C."/>
            <person name="Rounsley S."/>
            <person name="Sankoff D."/>
            <person name="Giuliano G."/>
            <person name="Albert V.A."/>
            <person name="Wincker P."/>
            <person name="Lashermes P."/>
        </authorList>
    </citation>
    <scope>NUCLEOTIDE SEQUENCE [LARGE SCALE GENOMIC DNA]</scope>
    <source>
        <strain evidence="16">cv. DH200-94</strain>
    </source>
</reference>
<dbReference type="Proteomes" id="UP000295252">
    <property type="component" value="Unassembled WGS sequence"/>
</dbReference>
<dbReference type="PANTHER" id="PTHR10783">
    <property type="entry name" value="XENOTROPIC AND POLYTROPIC RETROVIRUS RECEPTOR 1-RELATED"/>
    <property type="match status" value="1"/>
</dbReference>
<keyword evidence="10" id="KW-0175">Coiled coil</keyword>
<dbReference type="AlphaFoldDB" id="A0A068VI18"/>
<dbReference type="InterPro" id="IPR034092">
    <property type="entry name" value="PHO1_SPX"/>
</dbReference>
<dbReference type="Pfam" id="PF03105">
    <property type="entry name" value="SPX"/>
    <property type="match status" value="1"/>
</dbReference>
<evidence type="ECO:0000256" key="1">
    <source>
        <dbReference type="ARBA" id="ARBA00004651"/>
    </source>
</evidence>
<dbReference type="GO" id="GO:0016036">
    <property type="term" value="P:cellular response to phosphate starvation"/>
    <property type="evidence" value="ECO:0007669"/>
    <property type="project" value="TreeGrafter"/>
</dbReference>
<protein>
    <submittedName>
        <fullName evidence="15">DH200=94 genomic scaffold, scaffold_1029</fullName>
    </submittedName>
</protein>
<proteinExistence type="inferred from homology"/>
<dbReference type="Pfam" id="PF03124">
    <property type="entry name" value="EXS"/>
    <property type="match status" value="1"/>
</dbReference>
<feature type="coiled-coil region" evidence="10">
    <location>
        <begin position="255"/>
        <end position="282"/>
    </location>
</feature>
<evidence type="ECO:0000256" key="8">
    <source>
        <dbReference type="ARBA" id="ARBA00023136"/>
    </source>
</evidence>
<evidence type="ECO:0000256" key="3">
    <source>
        <dbReference type="ARBA" id="ARBA00022448"/>
    </source>
</evidence>
<dbReference type="GO" id="GO:0005886">
    <property type="term" value="C:plasma membrane"/>
    <property type="evidence" value="ECO:0007669"/>
    <property type="project" value="UniProtKB-SubCell"/>
</dbReference>
<dbReference type="PROSITE" id="PS51382">
    <property type="entry name" value="SPX"/>
    <property type="match status" value="1"/>
</dbReference>
<dbReference type="PROSITE" id="PS51380">
    <property type="entry name" value="EXS"/>
    <property type="match status" value="1"/>
</dbReference>
<feature type="compositionally biased region" description="Polar residues" evidence="11">
    <location>
        <begin position="167"/>
        <end position="178"/>
    </location>
</feature>
<dbReference type="OMA" id="NPYTWLF"/>
<dbReference type="EMBL" id="HG740113">
    <property type="protein sequence ID" value="CDP20242.1"/>
    <property type="molecule type" value="Genomic_DNA"/>
</dbReference>
<dbReference type="GO" id="GO:0005802">
    <property type="term" value="C:trans-Golgi network"/>
    <property type="evidence" value="ECO:0007669"/>
    <property type="project" value="TreeGrafter"/>
</dbReference>
<feature type="transmembrane region" description="Helical" evidence="12">
    <location>
        <begin position="494"/>
        <end position="518"/>
    </location>
</feature>
<dbReference type="OrthoDB" id="9970435at2759"/>
<dbReference type="InParanoid" id="A0A068VI18"/>
<dbReference type="GO" id="GO:0000822">
    <property type="term" value="F:inositol hexakisphosphate binding"/>
    <property type="evidence" value="ECO:0007669"/>
    <property type="project" value="TreeGrafter"/>
</dbReference>
<dbReference type="PANTHER" id="PTHR10783:SF104">
    <property type="entry name" value="PHOSPHATE TRANSPORTER PHO1 HOMOLOG 10"/>
    <property type="match status" value="1"/>
</dbReference>
<name>A0A068VI18_COFCA</name>
<keyword evidence="16" id="KW-1185">Reference proteome</keyword>
<dbReference type="InterPro" id="IPR004342">
    <property type="entry name" value="EXS_C"/>
</dbReference>
<evidence type="ECO:0000259" key="13">
    <source>
        <dbReference type="PROSITE" id="PS51380"/>
    </source>
</evidence>
<evidence type="ECO:0000256" key="6">
    <source>
        <dbReference type="ARBA" id="ARBA00022692"/>
    </source>
</evidence>
<dbReference type="PhylomeDB" id="A0A068VI18"/>
<keyword evidence="7 12" id="KW-1133">Transmembrane helix</keyword>
<evidence type="ECO:0000313" key="15">
    <source>
        <dbReference type="EMBL" id="CDP20242.1"/>
    </source>
</evidence>
<feature type="transmembrane region" description="Helical" evidence="12">
    <location>
        <begin position="415"/>
        <end position="437"/>
    </location>
</feature>
<dbReference type="CDD" id="cd14476">
    <property type="entry name" value="SPX_PHO1_like"/>
    <property type="match status" value="1"/>
</dbReference>